<comment type="caution">
    <text evidence="2">The sequence shown here is derived from an EMBL/GenBank/DDBJ whole genome shotgun (WGS) entry which is preliminary data.</text>
</comment>
<evidence type="ECO:0000313" key="2">
    <source>
        <dbReference type="EMBL" id="MDQ0412193.1"/>
    </source>
</evidence>
<organism evidence="2 3">
    <name type="scientific">Mesobacillus stamsii</name>
    <dbReference type="NCBI Taxonomy" id="225347"/>
    <lineage>
        <taxon>Bacteria</taxon>
        <taxon>Bacillati</taxon>
        <taxon>Bacillota</taxon>
        <taxon>Bacilli</taxon>
        <taxon>Bacillales</taxon>
        <taxon>Bacillaceae</taxon>
        <taxon>Mesobacillus</taxon>
    </lineage>
</organism>
<keyword evidence="1" id="KW-0812">Transmembrane</keyword>
<dbReference type="RefSeq" id="WP_307191066.1">
    <property type="nucleotide sequence ID" value="NZ_JAUSUN010000002.1"/>
</dbReference>
<keyword evidence="3" id="KW-1185">Reference proteome</keyword>
<reference evidence="2 3" key="1">
    <citation type="submission" date="2023-07" db="EMBL/GenBank/DDBJ databases">
        <title>Genomic Encyclopedia of Type Strains, Phase IV (KMG-IV): sequencing the most valuable type-strain genomes for metagenomic binning, comparative biology and taxonomic classification.</title>
        <authorList>
            <person name="Goeker M."/>
        </authorList>
    </citation>
    <scope>NUCLEOTIDE SEQUENCE [LARGE SCALE GENOMIC DNA]</scope>
    <source>
        <strain evidence="2 3">DSM 19598</strain>
    </source>
</reference>
<gene>
    <name evidence="2" type="ORF">J2S25_000373</name>
</gene>
<proteinExistence type="predicted"/>
<keyword evidence="1" id="KW-0472">Membrane</keyword>
<dbReference type="EMBL" id="JAUSUN010000002">
    <property type="protein sequence ID" value="MDQ0412193.1"/>
    <property type="molecule type" value="Genomic_DNA"/>
</dbReference>
<keyword evidence="1" id="KW-1133">Transmembrane helix</keyword>
<dbReference type="Proteomes" id="UP001242313">
    <property type="component" value="Unassembled WGS sequence"/>
</dbReference>
<accession>A0ABU0FS19</accession>
<name>A0ABU0FS19_9BACI</name>
<evidence type="ECO:0000256" key="1">
    <source>
        <dbReference type="SAM" id="Phobius"/>
    </source>
</evidence>
<sequence length="45" mass="5202">MSNYYWLTPEEKQRKKAKQKKLVYAGLFLATIILSAAVTVLLNQM</sequence>
<evidence type="ECO:0000313" key="3">
    <source>
        <dbReference type="Proteomes" id="UP001242313"/>
    </source>
</evidence>
<protein>
    <submittedName>
        <fullName evidence="2">Uncharacterized protein</fullName>
    </submittedName>
</protein>
<feature type="transmembrane region" description="Helical" evidence="1">
    <location>
        <begin position="22"/>
        <end position="42"/>
    </location>
</feature>